<dbReference type="Proteomes" id="UP000238634">
    <property type="component" value="Unassembled WGS sequence"/>
</dbReference>
<accession>A0A2T1D590</accession>
<evidence type="ECO:0000313" key="2">
    <source>
        <dbReference type="Proteomes" id="UP000238634"/>
    </source>
</evidence>
<dbReference type="OrthoDB" id="9759959at2"/>
<dbReference type="SUPFAM" id="SSF48208">
    <property type="entry name" value="Six-hairpin glycosidases"/>
    <property type="match status" value="1"/>
</dbReference>
<sequence length="86" mass="9528">MAGCSGTIKSSSGNKIRTLLGLETDAPNQRLQVQPVLPKWLPDLTLKNLAVGDAKVTLRFWQDGEQTSWKVINLDGELHIDLKDDK</sequence>
<dbReference type="GO" id="GO:0005975">
    <property type="term" value="P:carbohydrate metabolic process"/>
    <property type="evidence" value="ECO:0007669"/>
    <property type="project" value="InterPro"/>
</dbReference>
<dbReference type="STRING" id="1920490.GCA_001895925_02835"/>
<comment type="caution">
    <text evidence="1">The sequence shown here is derived from an EMBL/GenBank/DDBJ whole genome shotgun (WGS) entry which is preliminary data.</text>
</comment>
<keyword evidence="2" id="KW-1185">Reference proteome</keyword>
<reference evidence="1 2" key="2">
    <citation type="submission" date="2018-03" db="EMBL/GenBank/DDBJ databases">
        <title>The ancient ancestry and fast evolution of plastids.</title>
        <authorList>
            <person name="Moore K.R."/>
            <person name="Magnabosco C."/>
            <person name="Momper L."/>
            <person name="Gold D.A."/>
            <person name="Bosak T."/>
            <person name="Fournier G.P."/>
        </authorList>
    </citation>
    <scope>NUCLEOTIDE SEQUENCE [LARGE SCALE GENOMIC DNA]</scope>
    <source>
        <strain evidence="1 2">ULC007</strain>
    </source>
</reference>
<dbReference type="AlphaFoldDB" id="A0A2T1D590"/>
<dbReference type="InterPro" id="IPR008928">
    <property type="entry name" value="6-hairpin_glycosidase_sf"/>
</dbReference>
<gene>
    <name evidence="1" type="ORF">C7B65_23835</name>
</gene>
<dbReference type="RefSeq" id="WP_073074990.1">
    <property type="nucleotide sequence ID" value="NZ_MPPI01000054.1"/>
</dbReference>
<reference evidence="1 2" key="1">
    <citation type="submission" date="2018-02" db="EMBL/GenBank/DDBJ databases">
        <authorList>
            <person name="Cohen D.B."/>
            <person name="Kent A.D."/>
        </authorList>
    </citation>
    <scope>NUCLEOTIDE SEQUENCE [LARGE SCALE GENOMIC DNA]</scope>
    <source>
        <strain evidence="1 2">ULC007</strain>
    </source>
</reference>
<organism evidence="1 2">
    <name type="scientific">Phormidesmis priestleyi ULC007</name>
    <dbReference type="NCBI Taxonomy" id="1920490"/>
    <lineage>
        <taxon>Bacteria</taxon>
        <taxon>Bacillati</taxon>
        <taxon>Cyanobacteriota</taxon>
        <taxon>Cyanophyceae</taxon>
        <taxon>Leptolyngbyales</taxon>
        <taxon>Leptolyngbyaceae</taxon>
        <taxon>Phormidesmis</taxon>
    </lineage>
</organism>
<evidence type="ECO:0000313" key="1">
    <source>
        <dbReference type="EMBL" id="PSB15695.1"/>
    </source>
</evidence>
<dbReference type="EMBL" id="PVWG01000055">
    <property type="protein sequence ID" value="PSB15695.1"/>
    <property type="molecule type" value="Genomic_DNA"/>
</dbReference>
<name>A0A2T1D590_9CYAN</name>
<proteinExistence type="predicted"/>
<protein>
    <submittedName>
        <fullName evidence="1">Uncharacterized protein</fullName>
    </submittedName>
</protein>